<keyword evidence="2" id="KW-0812">Transmembrane</keyword>
<dbReference type="Gene3D" id="3.60.40.10">
    <property type="entry name" value="PPM-type phosphatase domain"/>
    <property type="match status" value="1"/>
</dbReference>
<organism evidence="4 5">
    <name type="scientific">Paenibacillus agricola</name>
    <dbReference type="NCBI Taxonomy" id="2716264"/>
    <lineage>
        <taxon>Bacteria</taxon>
        <taxon>Bacillati</taxon>
        <taxon>Bacillota</taxon>
        <taxon>Bacilli</taxon>
        <taxon>Bacillales</taxon>
        <taxon>Paenibacillaceae</taxon>
        <taxon>Paenibacillus</taxon>
    </lineage>
</organism>
<dbReference type="EMBL" id="JAAOIW010000002">
    <property type="protein sequence ID" value="NHN29108.1"/>
    <property type="molecule type" value="Genomic_DNA"/>
</dbReference>
<keyword evidence="1" id="KW-0378">Hydrolase</keyword>
<evidence type="ECO:0000313" key="4">
    <source>
        <dbReference type="EMBL" id="NHN29108.1"/>
    </source>
</evidence>
<dbReference type="InterPro" id="IPR036457">
    <property type="entry name" value="PPM-type-like_dom_sf"/>
</dbReference>
<evidence type="ECO:0000313" key="5">
    <source>
        <dbReference type="Proteomes" id="UP001165962"/>
    </source>
</evidence>
<dbReference type="Proteomes" id="UP001165962">
    <property type="component" value="Unassembled WGS sequence"/>
</dbReference>
<dbReference type="PANTHER" id="PTHR43156">
    <property type="entry name" value="STAGE II SPORULATION PROTEIN E-RELATED"/>
    <property type="match status" value="1"/>
</dbReference>
<dbReference type="PANTHER" id="PTHR43156:SF9">
    <property type="entry name" value="HAMP DOMAIN-CONTAINING PROTEIN"/>
    <property type="match status" value="1"/>
</dbReference>
<keyword evidence="2" id="KW-1133">Transmembrane helix</keyword>
<protein>
    <submittedName>
        <fullName evidence="4">SpoIIE family protein phosphatase</fullName>
    </submittedName>
</protein>
<feature type="transmembrane region" description="Helical" evidence="2">
    <location>
        <begin position="302"/>
        <end position="322"/>
    </location>
</feature>
<keyword evidence="5" id="KW-1185">Reference proteome</keyword>
<evidence type="ECO:0000256" key="1">
    <source>
        <dbReference type="ARBA" id="ARBA00022801"/>
    </source>
</evidence>
<reference evidence="4" key="1">
    <citation type="submission" date="2020-03" db="EMBL/GenBank/DDBJ databases">
        <title>Draft sequencing of Paenibacilllus sp. S3N08.</title>
        <authorList>
            <person name="Kim D.-U."/>
        </authorList>
    </citation>
    <scope>NUCLEOTIDE SEQUENCE</scope>
    <source>
        <strain evidence="4">S3N08</strain>
    </source>
</reference>
<dbReference type="InterPro" id="IPR052016">
    <property type="entry name" value="Bact_Sigma-Reg"/>
</dbReference>
<name>A0ABX0IZG8_9BACL</name>
<proteinExistence type="predicted"/>
<comment type="caution">
    <text evidence="4">The sequence shown here is derived from an EMBL/GenBank/DDBJ whole genome shotgun (WGS) entry which is preliminary data.</text>
</comment>
<gene>
    <name evidence="4" type="ORF">G9U52_04610</name>
</gene>
<evidence type="ECO:0000256" key="2">
    <source>
        <dbReference type="SAM" id="Phobius"/>
    </source>
</evidence>
<keyword evidence="2" id="KW-0472">Membrane</keyword>
<feature type="domain" description="PPM-type phosphatase" evidence="3">
    <location>
        <begin position="381"/>
        <end position="606"/>
    </location>
</feature>
<accession>A0ABX0IZG8</accession>
<sequence>MTMSGKDQNLMKVILIASLIIVLSIVLAGTMVYIIAEKEVVNKLKSKDLVRIAESIASKIDGRLQRAQESSLTMAMDPELIEWLASGEKDQIAGAHVLQKLDNLAKGFDYSNGFIASRMTGSYWIEGKQMSKILSQTNPADKWFYDSFASQKRMALNIDYNDSRRDTFVFVNVLVGDVESPVGVAGIGLSLKELANNFTNYKYGANSNVWLVDKSGKIYLSDRVEDIGAMISSFVPEEAFEQMLGQLNETDSGLAKPVVLDYEDQEGKQMDLISYPLKSTDWKLLFQMRRSESVAFLDTIKLNTVVASLVFILAMIFMFFFVTRNLANPYKRAVELNKQLEQAVQERTKLISEQKQKLTDSIDYAKRIQESILPSRDKIEDLLPEHFLLWEPRDVVGGDFYWMKQTKDGYLLAVGDCTGHGVPGAFMTMVSISILNRIAETDALIDPASILQSMNRLVKETLHREQGGDLMLDDGLDIGLCFIGGSQLTFAGAKTSLFKKNDQELLIIKGDRKSIGSIRTDNQFVFKNTELMVSAGDSFYITTDGYLDQNGGAKNVSFGRQKLIQLIEQFHVLPLEEQEALFRRQLQEYMGEEPQRDDITILGFKVS</sequence>
<dbReference type="SMART" id="SM00331">
    <property type="entry name" value="PP2C_SIG"/>
    <property type="match status" value="1"/>
</dbReference>
<evidence type="ECO:0000259" key="3">
    <source>
        <dbReference type="SMART" id="SM00331"/>
    </source>
</evidence>
<feature type="transmembrane region" description="Helical" evidence="2">
    <location>
        <begin position="12"/>
        <end position="36"/>
    </location>
</feature>
<dbReference type="InterPro" id="IPR001932">
    <property type="entry name" value="PPM-type_phosphatase-like_dom"/>
</dbReference>
<dbReference type="Pfam" id="PF07228">
    <property type="entry name" value="SpoIIE"/>
    <property type="match status" value="1"/>
</dbReference>
<dbReference type="Gene3D" id="3.30.450.20">
    <property type="entry name" value="PAS domain"/>
    <property type="match status" value="1"/>
</dbReference>